<protein>
    <submittedName>
        <fullName evidence="10">ABC transporter permease</fullName>
    </submittedName>
</protein>
<dbReference type="InterPro" id="IPR025857">
    <property type="entry name" value="MacB_PCD"/>
</dbReference>
<keyword evidence="11" id="KW-1185">Reference proteome</keyword>
<feature type="domain" description="ABC3 transporter permease C-terminal" evidence="8">
    <location>
        <begin position="262"/>
        <end position="379"/>
    </location>
</feature>
<evidence type="ECO:0000256" key="4">
    <source>
        <dbReference type="ARBA" id="ARBA00022989"/>
    </source>
</evidence>
<comment type="caution">
    <text evidence="10">The sequence shown here is derived from an EMBL/GenBank/DDBJ whole genome shotgun (WGS) entry which is preliminary data.</text>
</comment>
<name>A0AAV3SAM1_9EURY</name>
<dbReference type="GO" id="GO:0005886">
    <property type="term" value="C:plasma membrane"/>
    <property type="evidence" value="ECO:0007669"/>
    <property type="project" value="UniProtKB-SubCell"/>
</dbReference>
<comment type="subcellular location">
    <subcellularLocation>
        <location evidence="1">Cell membrane</location>
        <topology evidence="1">Multi-pass membrane protein</topology>
    </subcellularLocation>
</comment>
<dbReference type="Pfam" id="PF02687">
    <property type="entry name" value="FtsX"/>
    <property type="match status" value="1"/>
</dbReference>
<feature type="domain" description="MacB-like periplasmic core" evidence="9">
    <location>
        <begin position="27"/>
        <end position="222"/>
    </location>
</feature>
<keyword evidence="4 7" id="KW-1133">Transmembrane helix</keyword>
<evidence type="ECO:0000259" key="8">
    <source>
        <dbReference type="Pfam" id="PF02687"/>
    </source>
</evidence>
<sequence>MSVADALWRFPSVMMAWRNLGRNRMRTALAALGIVIGVVAISSLGMAGVALQQQATSNLGSLTNQVSVSAGQDSDYDGVTEEQVEEIRSIITDAEVIPQKSNSTTVSSRGKEAYVSVTGVTDAAALYDVSKGTAPERLQTGALLSNSTAQQLGLELGDPVEYEGHLYRVVGLIDSSSGFGPGGGRGELVIPISGLADQDHYDSVTIIAESGDAATEISDTLDEHFNSDGRDEEEILRVSSYASVQGQINSFLNTLQLALLGIGGISLVVASVAILNVMLMSTVERRGEIGVLRAVGIRRGEVLRMILTEATFLGTLGGLLGAACSLAVGMVMFQVVSGDATGVFQWASAQYLVYGFAFAVFASVLSGIYPAWKAANDSPVEALRG</sequence>
<dbReference type="EMBL" id="BAAABL010000092">
    <property type="protein sequence ID" value="GAA0313117.1"/>
    <property type="molecule type" value="Genomic_DNA"/>
</dbReference>
<dbReference type="PANTHER" id="PTHR30572:SF4">
    <property type="entry name" value="ABC TRANSPORTER PERMEASE YTRF"/>
    <property type="match status" value="1"/>
</dbReference>
<dbReference type="GO" id="GO:0022857">
    <property type="term" value="F:transmembrane transporter activity"/>
    <property type="evidence" value="ECO:0007669"/>
    <property type="project" value="TreeGrafter"/>
</dbReference>
<organism evidence="10 11">
    <name type="scientific">Halarchaeum salinum</name>
    <dbReference type="NCBI Taxonomy" id="489912"/>
    <lineage>
        <taxon>Archaea</taxon>
        <taxon>Methanobacteriati</taxon>
        <taxon>Methanobacteriota</taxon>
        <taxon>Stenosarchaea group</taxon>
        <taxon>Halobacteria</taxon>
        <taxon>Halobacteriales</taxon>
        <taxon>Halobacteriaceae</taxon>
    </lineage>
</organism>
<keyword evidence="2" id="KW-1003">Cell membrane</keyword>
<dbReference type="InterPro" id="IPR050250">
    <property type="entry name" value="Macrolide_Exporter_MacB"/>
</dbReference>
<keyword evidence="5 7" id="KW-0472">Membrane</keyword>
<evidence type="ECO:0000256" key="5">
    <source>
        <dbReference type="ARBA" id="ARBA00023136"/>
    </source>
</evidence>
<accession>A0AAV3SAM1</accession>
<evidence type="ECO:0000313" key="10">
    <source>
        <dbReference type="EMBL" id="GAA0313117.1"/>
    </source>
</evidence>
<feature type="transmembrane region" description="Helical" evidence="7">
    <location>
        <begin position="257"/>
        <end position="281"/>
    </location>
</feature>
<proteinExistence type="inferred from homology"/>
<evidence type="ECO:0000256" key="7">
    <source>
        <dbReference type="SAM" id="Phobius"/>
    </source>
</evidence>
<dbReference type="AlphaFoldDB" id="A0AAV3SAM1"/>
<gene>
    <name evidence="10" type="ORF">GCM10009066_27790</name>
</gene>
<dbReference type="Proteomes" id="UP001500837">
    <property type="component" value="Unassembled WGS sequence"/>
</dbReference>
<evidence type="ECO:0000259" key="9">
    <source>
        <dbReference type="Pfam" id="PF12704"/>
    </source>
</evidence>
<dbReference type="Pfam" id="PF12704">
    <property type="entry name" value="MacB_PCD"/>
    <property type="match status" value="1"/>
</dbReference>
<feature type="transmembrane region" description="Helical" evidence="7">
    <location>
        <begin position="351"/>
        <end position="372"/>
    </location>
</feature>
<evidence type="ECO:0000313" key="11">
    <source>
        <dbReference type="Proteomes" id="UP001500837"/>
    </source>
</evidence>
<comment type="similarity">
    <text evidence="6">Belongs to the ABC-4 integral membrane protein family.</text>
</comment>
<evidence type="ECO:0000256" key="1">
    <source>
        <dbReference type="ARBA" id="ARBA00004651"/>
    </source>
</evidence>
<keyword evidence="3 7" id="KW-0812">Transmembrane</keyword>
<feature type="transmembrane region" description="Helical" evidence="7">
    <location>
        <begin position="302"/>
        <end position="331"/>
    </location>
</feature>
<reference evidence="10 11" key="1">
    <citation type="journal article" date="2019" name="Int. J. Syst. Evol. Microbiol.">
        <title>The Global Catalogue of Microorganisms (GCM) 10K type strain sequencing project: providing services to taxonomists for standard genome sequencing and annotation.</title>
        <authorList>
            <consortium name="The Broad Institute Genomics Platform"/>
            <consortium name="The Broad Institute Genome Sequencing Center for Infectious Disease"/>
            <person name="Wu L."/>
            <person name="Ma J."/>
        </authorList>
    </citation>
    <scope>NUCLEOTIDE SEQUENCE [LARGE SCALE GENOMIC DNA]</scope>
    <source>
        <strain evidence="10 11">JCM 16330</strain>
    </source>
</reference>
<evidence type="ECO:0000256" key="3">
    <source>
        <dbReference type="ARBA" id="ARBA00022692"/>
    </source>
</evidence>
<evidence type="ECO:0000256" key="2">
    <source>
        <dbReference type="ARBA" id="ARBA00022475"/>
    </source>
</evidence>
<evidence type="ECO:0000256" key="6">
    <source>
        <dbReference type="ARBA" id="ARBA00038076"/>
    </source>
</evidence>
<dbReference type="PANTHER" id="PTHR30572">
    <property type="entry name" value="MEMBRANE COMPONENT OF TRANSPORTER-RELATED"/>
    <property type="match status" value="1"/>
</dbReference>
<dbReference type="InterPro" id="IPR003838">
    <property type="entry name" value="ABC3_permease_C"/>
</dbReference>
<dbReference type="RefSeq" id="WP_343749370.1">
    <property type="nucleotide sequence ID" value="NZ_BAAABL010000092.1"/>
</dbReference>